<feature type="region of interest" description="Disordered" evidence="1">
    <location>
        <begin position="124"/>
        <end position="148"/>
    </location>
</feature>
<organism evidence="2 3">
    <name type="scientific">Oedothorax gibbosus</name>
    <dbReference type="NCBI Taxonomy" id="931172"/>
    <lineage>
        <taxon>Eukaryota</taxon>
        <taxon>Metazoa</taxon>
        <taxon>Ecdysozoa</taxon>
        <taxon>Arthropoda</taxon>
        <taxon>Chelicerata</taxon>
        <taxon>Arachnida</taxon>
        <taxon>Araneae</taxon>
        <taxon>Araneomorphae</taxon>
        <taxon>Entelegynae</taxon>
        <taxon>Araneoidea</taxon>
        <taxon>Linyphiidae</taxon>
        <taxon>Erigoninae</taxon>
        <taxon>Oedothorax</taxon>
    </lineage>
</organism>
<feature type="compositionally biased region" description="Polar residues" evidence="1">
    <location>
        <begin position="126"/>
        <end position="148"/>
    </location>
</feature>
<keyword evidence="3" id="KW-1185">Reference proteome</keyword>
<accession>A0AAV6U8E8</accession>
<comment type="caution">
    <text evidence="2">The sequence shown here is derived from an EMBL/GenBank/DDBJ whole genome shotgun (WGS) entry which is preliminary data.</text>
</comment>
<protein>
    <recommendedName>
        <fullName evidence="4">Gag-pol polyprotein</fullName>
    </recommendedName>
</protein>
<gene>
    <name evidence="2" type="ORF">JTE90_006269</name>
</gene>
<dbReference type="PANTHER" id="PTHR38681:SF1">
    <property type="entry name" value="RETROVIRUS-RELATED POL POLYPROTEIN FROM TRANSPOSON 412-LIKE PROTEIN"/>
    <property type="match status" value="1"/>
</dbReference>
<dbReference type="Proteomes" id="UP000827092">
    <property type="component" value="Unassembled WGS sequence"/>
</dbReference>
<evidence type="ECO:0000313" key="3">
    <source>
        <dbReference type="Proteomes" id="UP000827092"/>
    </source>
</evidence>
<evidence type="ECO:0000256" key="1">
    <source>
        <dbReference type="SAM" id="MobiDB-lite"/>
    </source>
</evidence>
<proteinExistence type="predicted"/>
<evidence type="ECO:0008006" key="4">
    <source>
        <dbReference type="Google" id="ProtNLM"/>
    </source>
</evidence>
<name>A0AAV6U8E8_9ARAC</name>
<evidence type="ECO:0000313" key="2">
    <source>
        <dbReference type="EMBL" id="KAG8179906.1"/>
    </source>
</evidence>
<dbReference type="AlphaFoldDB" id="A0AAV6U8E8"/>
<dbReference type="PANTHER" id="PTHR38681">
    <property type="entry name" value="RETROVIRUS-RELATED POL POLYPROTEIN FROM TRANSPOSON 412-LIKE PROTEIN-RELATED"/>
    <property type="match status" value="1"/>
</dbReference>
<reference evidence="2 3" key="1">
    <citation type="journal article" date="2022" name="Nat. Ecol. Evol.">
        <title>A masculinizing supergene underlies an exaggerated male reproductive morph in a spider.</title>
        <authorList>
            <person name="Hendrickx F."/>
            <person name="De Corte Z."/>
            <person name="Sonet G."/>
            <person name="Van Belleghem S.M."/>
            <person name="Kostlbacher S."/>
            <person name="Vangestel C."/>
        </authorList>
    </citation>
    <scope>NUCLEOTIDE SEQUENCE [LARGE SCALE GENOMIC DNA]</scope>
    <source>
        <strain evidence="2">W744_W776</strain>
    </source>
</reference>
<dbReference type="EMBL" id="JAFNEN010000597">
    <property type="protein sequence ID" value="KAG8179906.1"/>
    <property type="molecule type" value="Genomic_DNA"/>
</dbReference>
<sequence>MVYGSPIRLPGEFLTPASSPADPTTFVGKLREAMQQLTPAPTLPHRDQTVFVSKDLETCSHIFLRTDSLRRSLQPPYEGPFKVMHRGSKVIKIFKNGSACTVNIDRVKPAYIAKEEADYANREKQSNASACKQQHSSPQLSANLQTSSIPQAAIKTRSGRTVRFNPKYS</sequence>